<dbReference type="InterPro" id="IPR021675">
    <property type="entry name" value="DUF3261"/>
</dbReference>
<dbReference type="PROSITE" id="PS51257">
    <property type="entry name" value="PROKAR_LIPOPROTEIN"/>
    <property type="match status" value="1"/>
</dbReference>
<organism evidence="1">
    <name type="scientific">marine sediment metagenome</name>
    <dbReference type="NCBI Taxonomy" id="412755"/>
    <lineage>
        <taxon>unclassified sequences</taxon>
        <taxon>metagenomes</taxon>
        <taxon>ecological metagenomes</taxon>
    </lineage>
</organism>
<sequence>MSVIIRTAAFAIIMFLTACTTQFTPQSVVEIADNTSLELADPPKQLIIDNWQQVLQVSHQEQQHTLLAQLSINEQQGINLVVMTAQGMPIFILEKPIGAPIKSTKMLPIAGIDPRYILADIMLVHWPVAEINNRLSGAVMQDSGAERRIVNDGQRLVTIKFSGSVTQLINFQRNYKIQFQRVEQ</sequence>
<dbReference type="Pfam" id="PF11659">
    <property type="entry name" value="DUF3261"/>
    <property type="match status" value="1"/>
</dbReference>
<dbReference type="AlphaFoldDB" id="A0A0F9J1Y1"/>
<gene>
    <name evidence="1" type="ORF">LCGC14_1584670</name>
</gene>
<dbReference type="EMBL" id="LAZR01012508">
    <property type="protein sequence ID" value="KKM26454.1"/>
    <property type="molecule type" value="Genomic_DNA"/>
</dbReference>
<evidence type="ECO:0000313" key="1">
    <source>
        <dbReference type="EMBL" id="KKM26454.1"/>
    </source>
</evidence>
<protein>
    <recommendedName>
        <fullName evidence="2">DUF3261 domain-containing protein</fullName>
    </recommendedName>
</protein>
<accession>A0A0F9J1Y1</accession>
<reference evidence="1" key="1">
    <citation type="journal article" date="2015" name="Nature">
        <title>Complex archaea that bridge the gap between prokaryotes and eukaryotes.</title>
        <authorList>
            <person name="Spang A."/>
            <person name="Saw J.H."/>
            <person name="Jorgensen S.L."/>
            <person name="Zaremba-Niedzwiedzka K."/>
            <person name="Martijn J."/>
            <person name="Lind A.E."/>
            <person name="van Eijk R."/>
            <person name="Schleper C."/>
            <person name="Guy L."/>
            <person name="Ettema T.J."/>
        </authorList>
    </citation>
    <scope>NUCLEOTIDE SEQUENCE</scope>
</reference>
<comment type="caution">
    <text evidence="1">The sequence shown here is derived from an EMBL/GenBank/DDBJ whole genome shotgun (WGS) entry which is preliminary data.</text>
</comment>
<name>A0A0F9J1Y1_9ZZZZ</name>
<evidence type="ECO:0008006" key="2">
    <source>
        <dbReference type="Google" id="ProtNLM"/>
    </source>
</evidence>
<proteinExistence type="predicted"/>